<name>A0ABT3P550_9ALTE</name>
<evidence type="ECO:0000313" key="1">
    <source>
        <dbReference type="EMBL" id="MCW8107891.1"/>
    </source>
</evidence>
<comment type="caution">
    <text evidence="1">The sequence shown here is derived from an EMBL/GenBank/DDBJ whole genome shotgun (WGS) entry which is preliminary data.</text>
</comment>
<dbReference type="Proteomes" id="UP001142810">
    <property type="component" value="Unassembled WGS sequence"/>
</dbReference>
<dbReference type="EMBL" id="JAPFRD010000005">
    <property type="protein sequence ID" value="MCW8107891.1"/>
    <property type="molecule type" value="Genomic_DNA"/>
</dbReference>
<proteinExistence type="predicted"/>
<protein>
    <submittedName>
        <fullName evidence="1">Uncharacterized protein</fullName>
    </submittedName>
</protein>
<organism evidence="1 2">
    <name type="scientific">Alteromonas aquimaris</name>
    <dbReference type="NCBI Taxonomy" id="2998417"/>
    <lineage>
        <taxon>Bacteria</taxon>
        <taxon>Pseudomonadati</taxon>
        <taxon>Pseudomonadota</taxon>
        <taxon>Gammaproteobacteria</taxon>
        <taxon>Alteromonadales</taxon>
        <taxon>Alteromonadaceae</taxon>
        <taxon>Alteromonas/Salinimonas group</taxon>
        <taxon>Alteromonas</taxon>
    </lineage>
</organism>
<sequence>MQVNVNSDCLEPAPSTAVIAKTKVNGLSAGVFNALELPWRLKLMRYGLQDIPQDGQSVS</sequence>
<accession>A0ABT3P550</accession>
<evidence type="ECO:0000313" key="2">
    <source>
        <dbReference type="Proteomes" id="UP001142810"/>
    </source>
</evidence>
<reference evidence="1" key="1">
    <citation type="submission" date="2022-11" db="EMBL/GenBank/DDBJ databases">
        <title>Alteromonas sp. nov., isolated from sea water of the Qingdao.</title>
        <authorList>
            <person name="Wang Q."/>
        </authorList>
    </citation>
    <scope>NUCLEOTIDE SEQUENCE</scope>
    <source>
        <strain evidence="1">ASW11-7</strain>
    </source>
</reference>
<keyword evidence="2" id="KW-1185">Reference proteome</keyword>
<gene>
    <name evidence="1" type="ORF">OPS25_05185</name>
</gene>